<dbReference type="AlphaFoldDB" id="A0A7J5A8T9"/>
<dbReference type="OrthoDB" id="1424600at2"/>
<protein>
    <submittedName>
        <fullName evidence="1">Uncharacterized protein</fullName>
    </submittedName>
</protein>
<keyword evidence="2" id="KW-1185">Reference proteome</keyword>
<proteinExistence type="predicted"/>
<comment type="caution">
    <text evidence="1">The sequence shown here is derived from an EMBL/GenBank/DDBJ whole genome shotgun (WGS) entry which is preliminary data.</text>
</comment>
<accession>A0A7J5A8T9</accession>
<organism evidence="1 2">
    <name type="scientific">Tenacibaculum aiptasiae</name>
    <dbReference type="NCBI Taxonomy" id="426481"/>
    <lineage>
        <taxon>Bacteria</taxon>
        <taxon>Pseudomonadati</taxon>
        <taxon>Bacteroidota</taxon>
        <taxon>Flavobacteriia</taxon>
        <taxon>Flavobacteriales</taxon>
        <taxon>Flavobacteriaceae</taxon>
        <taxon>Tenacibaculum</taxon>
    </lineage>
</organism>
<sequence>MKKILLLLIGFNTFCFGQKIKRDLKKLEGVWIAEDYYNSFEKTKSAVKSKGDFYFGSPVGLRINTKEVKNEILNIGYSVLHDHLIYPEVSDYILQGNDTIREQGSFKLNLNQKDSLGYYKIIKTDYYDTKSISHLKWDVNKNSLTLYKLKGKGKKERSIRFTRVESGFDADNPFPNPIYHYTRLKTLVGKYIVKDSSGNILSNNFKIHKSGVASGFDKFENFTFYFSTDVYCGLPYKSDLIIINEDILNNNSKGFSFLINLKENGDIHLHKRKTDYKNEFVSLGDKVFELIKK</sequence>
<evidence type="ECO:0000313" key="2">
    <source>
        <dbReference type="Proteomes" id="UP000467305"/>
    </source>
</evidence>
<reference evidence="1 2" key="1">
    <citation type="submission" date="2019-09" db="EMBL/GenBank/DDBJ databases">
        <authorList>
            <person name="Cao W.R."/>
        </authorList>
    </citation>
    <scope>NUCLEOTIDE SEQUENCE [LARGE SCALE GENOMIC DNA]</scope>
    <source>
        <strain evidence="2">a4</strain>
    </source>
</reference>
<name>A0A7J5A8T9_9FLAO</name>
<dbReference type="Proteomes" id="UP000467305">
    <property type="component" value="Unassembled WGS sequence"/>
</dbReference>
<evidence type="ECO:0000313" key="1">
    <source>
        <dbReference type="EMBL" id="KAB1153991.1"/>
    </source>
</evidence>
<dbReference type="RefSeq" id="WP_150901111.1">
    <property type="nucleotide sequence ID" value="NZ_WAAU01000030.1"/>
</dbReference>
<dbReference type="EMBL" id="WAAU01000030">
    <property type="protein sequence ID" value="KAB1153991.1"/>
    <property type="molecule type" value="Genomic_DNA"/>
</dbReference>
<gene>
    <name evidence="1" type="ORF">F7018_16025</name>
</gene>